<evidence type="ECO:0000256" key="3">
    <source>
        <dbReference type="ARBA" id="ARBA00023002"/>
    </source>
</evidence>
<proteinExistence type="inferred from homology"/>
<keyword evidence="2" id="KW-0521">NADP</keyword>
<dbReference type="EMBL" id="MU006780">
    <property type="protein sequence ID" value="KAF2643610.1"/>
    <property type="molecule type" value="Genomic_DNA"/>
</dbReference>
<dbReference type="Gene3D" id="3.40.50.720">
    <property type="entry name" value="NAD(P)-binding Rossmann-like Domain"/>
    <property type="match status" value="1"/>
</dbReference>
<dbReference type="OrthoDB" id="10000533at2759"/>
<evidence type="ECO:0000313" key="6">
    <source>
        <dbReference type="Proteomes" id="UP000799753"/>
    </source>
</evidence>
<dbReference type="SUPFAM" id="SSF51735">
    <property type="entry name" value="NAD(P)-binding Rossmann-fold domains"/>
    <property type="match status" value="1"/>
</dbReference>
<dbReference type="PANTHER" id="PTHR47706:SF4">
    <property type="entry name" value="NMRA-LIKE DOMAIN-CONTAINING PROTEIN"/>
    <property type="match status" value="1"/>
</dbReference>
<sequence>MSPVIAVAGGSGGLGRAIVDALKTSAKYDVVILSRKTNPKIESETGARVLATDYANVESVVQVLEENKVYAVIATLTAAIDPAQELNLIEACERSGVTKRYMPSIWSAIPFTIDKELAKDTGISVLSAKFNHTISVLEKTSLEHTAVFPGLFLDYFVQGLPSYIEMAGIFVDVKNNVAAIPGSGNVPVSFTYTSDVGKYVVALLGKAEGTWKPAYLIAADNRTWNEVVSLAEKAKGVKFNVAFDSVEKLKEGIITELPGHADMYEMFGGGESGKKAAWAILSTYGVWMEEGRFHYTDGPFLNEEFGDIVPLKMEEAWKKVVGTI</sequence>
<name>A0A6A6S7P3_9PLEO</name>
<dbReference type="AlphaFoldDB" id="A0A6A6S7P3"/>
<dbReference type="GO" id="GO:0016491">
    <property type="term" value="F:oxidoreductase activity"/>
    <property type="evidence" value="ECO:0007669"/>
    <property type="project" value="UniProtKB-KW"/>
</dbReference>
<evidence type="ECO:0000259" key="4">
    <source>
        <dbReference type="Pfam" id="PF05368"/>
    </source>
</evidence>
<protein>
    <submittedName>
        <fullName evidence="5">NAD(P)-binding protein</fullName>
    </submittedName>
</protein>
<dbReference type="InterPro" id="IPR008030">
    <property type="entry name" value="NmrA-like"/>
</dbReference>
<evidence type="ECO:0000256" key="1">
    <source>
        <dbReference type="ARBA" id="ARBA00005725"/>
    </source>
</evidence>
<evidence type="ECO:0000313" key="5">
    <source>
        <dbReference type="EMBL" id="KAF2643610.1"/>
    </source>
</evidence>
<gene>
    <name evidence="5" type="ORF">P280DRAFT_467609</name>
</gene>
<dbReference type="InterPro" id="IPR036291">
    <property type="entry name" value="NAD(P)-bd_dom_sf"/>
</dbReference>
<comment type="similarity">
    <text evidence="1">Belongs to the NmrA-type oxidoreductase family. Isoflavone reductase subfamily.</text>
</comment>
<reference evidence="5" key="1">
    <citation type="journal article" date="2020" name="Stud. Mycol.">
        <title>101 Dothideomycetes genomes: a test case for predicting lifestyles and emergence of pathogens.</title>
        <authorList>
            <person name="Haridas S."/>
            <person name="Albert R."/>
            <person name="Binder M."/>
            <person name="Bloem J."/>
            <person name="Labutti K."/>
            <person name="Salamov A."/>
            <person name="Andreopoulos B."/>
            <person name="Baker S."/>
            <person name="Barry K."/>
            <person name="Bills G."/>
            <person name="Bluhm B."/>
            <person name="Cannon C."/>
            <person name="Castanera R."/>
            <person name="Culley D."/>
            <person name="Daum C."/>
            <person name="Ezra D."/>
            <person name="Gonzalez J."/>
            <person name="Henrissat B."/>
            <person name="Kuo A."/>
            <person name="Liang C."/>
            <person name="Lipzen A."/>
            <person name="Lutzoni F."/>
            <person name="Magnuson J."/>
            <person name="Mondo S."/>
            <person name="Nolan M."/>
            <person name="Ohm R."/>
            <person name="Pangilinan J."/>
            <person name="Park H.-J."/>
            <person name="Ramirez L."/>
            <person name="Alfaro M."/>
            <person name="Sun H."/>
            <person name="Tritt A."/>
            <person name="Yoshinaga Y."/>
            <person name="Zwiers L.-H."/>
            <person name="Turgeon B."/>
            <person name="Goodwin S."/>
            <person name="Spatafora J."/>
            <person name="Crous P."/>
            <person name="Grigoriev I."/>
        </authorList>
    </citation>
    <scope>NUCLEOTIDE SEQUENCE</scope>
    <source>
        <strain evidence="5">CBS 473.64</strain>
    </source>
</reference>
<keyword evidence="6" id="KW-1185">Reference proteome</keyword>
<keyword evidence="3" id="KW-0560">Oxidoreductase</keyword>
<dbReference type="Gene3D" id="3.90.25.10">
    <property type="entry name" value="UDP-galactose 4-epimerase, domain 1"/>
    <property type="match status" value="1"/>
</dbReference>
<feature type="domain" description="NmrA-like" evidence="4">
    <location>
        <begin position="4"/>
        <end position="267"/>
    </location>
</feature>
<evidence type="ECO:0000256" key="2">
    <source>
        <dbReference type="ARBA" id="ARBA00022857"/>
    </source>
</evidence>
<dbReference type="Proteomes" id="UP000799753">
    <property type="component" value="Unassembled WGS sequence"/>
</dbReference>
<dbReference type="InterPro" id="IPR051609">
    <property type="entry name" value="NmrA/Isoflavone_reductase-like"/>
</dbReference>
<dbReference type="PANTHER" id="PTHR47706">
    <property type="entry name" value="NMRA-LIKE FAMILY PROTEIN"/>
    <property type="match status" value="1"/>
</dbReference>
<organism evidence="5 6">
    <name type="scientific">Massarina eburnea CBS 473.64</name>
    <dbReference type="NCBI Taxonomy" id="1395130"/>
    <lineage>
        <taxon>Eukaryota</taxon>
        <taxon>Fungi</taxon>
        <taxon>Dikarya</taxon>
        <taxon>Ascomycota</taxon>
        <taxon>Pezizomycotina</taxon>
        <taxon>Dothideomycetes</taxon>
        <taxon>Pleosporomycetidae</taxon>
        <taxon>Pleosporales</taxon>
        <taxon>Massarineae</taxon>
        <taxon>Massarinaceae</taxon>
        <taxon>Massarina</taxon>
    </lineage>
</organism>
<accession>A0A6A6S7P3</accession>
<dbReference type="Pfam" id="PF05368">
    <property type="entry name" value="NmrA"/>
    <property type="match status" value="1"/>
</dbReference>